<keyword evidence="4" id="KW-1185">Reference proteome</keyword>
<dbReference type="EC" id="3.5.1.4" evidence="3"/>
<reference evidence="3 4" key="1">
    <citation type="submission" date="2020-05" db="EMBL/GenBank/DDBJ databases">
        <authorList>
            <person name="Mo P."/>
        </authorList>
    </citation>
    <scope>NUCLEOTIDE SEQUENCE [LARGE SCALE GENOMIC DNA]</scope>
    <source>
        <strain evidence="3 4">Gen01</strain>
    </source>
</reference>
<dbReference type="InterPro" id="IPR050345">
    <property type="entry name" value="Aliph_Amidase/BUP"/>
</dbReference>
<accession>A0A6M6JQL9</accession>
<dbReference type="EMBL" id="CP053564">
    <property type="protein sequence ID" value="QJY49297.1"/>
    <property type="molecule type" value="Genomic_DNA"/>
</dbReference>
<dbReference type="Proteomes" id="UP000505377">
    <property type="component" value="Chromosome"/>
</dbReference>
<dbReference type="SUPFAM" id="SSF56317">
    <property type="entry name" value="Carbon-nitrogen hydrolase"/>
    <property type="match status" value="1"/>
</dbReference>
<dbReference type="Pfam" id="PF00795">
    <property type="entry name" value="CN_hydrolase"/>
    <property type="match status" value="1"/>
</dbReference>
<dbReference type="PANTHER" id="PTHR43674:SF14">
    <property type="entry name" value="ALIPHATIC AMIDASE"/>
    <property type="match status" value="1"/>
</dbReference>
<dbReference type="AlphaFoldDB" id="A0A6M6JQL9"/>
<dbReference type="PROSITE" id="PS50263">
    <property type="entry name" value="CN_HYDROLASE"/>
    <property type="match status" value="1"/>
</dbReference>
<evidence type="ECO:0000259" key="2">
    <source>
        <dbReference type="PROSITE" id="PS50263"/>
    </source>
</evidence>
<feature type="domain" description="CN hydrolase" evidence="2">
    <location>
        <begin position="4"/>
        <end position="235"/>
    </location>
</feature>
<keyword evidence="1 3" id="KW-0378">Hydrolase</keyword>
<evidence type="ECO:0000313" key="4">
    <source>
        <dbReference type="Proteomes" id="UP000505377"/>
    </source>
</evidence>
<dbReference type="InterPro" id="IPR003010">
    <property type="entry name" value="C-N_Hydrolase"/>
</dbReference>
<dbReference type="Gene3D" id="3.60.110.10">
    <property type="entry name" value="Carbon-nitrogen hydrolase"/>
    <property type="match status" value="1"/>
</dbReference>
<dbReference type="GO" id="GO:0004040">
    <property type="term" value="F:amidase activity"/>
    <property type="evidence" value="ECO:0007669"/>
    <property type="project" value="UniProtKB-EC"/>
</dbReference>
<dbReference type="InterPro" id="IPR036526">
    <property type="entry name" value="C-N_Hydrolase_sf"/>
</dbReference>
<dbReference type="PANTHER" id="PTHR43674">
    <property type="entry name" value="NITRILASE C965.09-RELATED"/>
    <property type="match status" value="1"/>
</dbReference>
<dbReference type="KEGG" id="pbro:HOP40_29015"/>
<evidence type="ECO:0000256" key="1">
    <source>
        <dbReference type="ARBA" id="ARBA00022801"/>
    </source>
</evidence>
<dbReference type="RefSeq" id="WP_172164723.1">
    <property type="nucleotide sequence ID" value="NZ_CP053564.1"/>
</dbReference>
<proteinExistence type="predicted"/>
<sequence length="261" mass="27681">MNRVGVAVLSHTVPAPRTRADVRRNYLQIADLVVGMKHGEPGLDLIVFPEHGTHGFGPPGRDALTMPGEDVAVFARACRAAAVWGVFSVSGGRSRPDPDHTVVLIDDRGEVVLRHSRAAGRRGGDPPDVVSGPGGLRTGLSICRDDSAVGEGCQFRGAELLVRYQAEPDVPAYAQVLAARAAAWMGTCYVVAPNAAGHAGGRRWSGHSAIVGFDGVTLGECGDEEYEFQYAELSVSALRRARAGRSLLESTLRTRAMTRAS</sequence>
<name>A0A6M6JQL9_9PSEU</name>
<evidence type="ECO:0000313" key="3">
    <source>
        <dbReference type="EMBL" id="QJY49297.1"/>
    </source>
</evidence>
<protein>
    <submittedName>
        <fullName evidence="3">Aliphatic amidase</fullName>
        <ecNumber evidence="3">3.5.1.4</ecNumber>
    </submittedName>
</protein>
<gene>
    <name evidence="3" type="primary">amiE</name>
    <name evidence="3" type="ORF">HOP40_29015</name>
</gene>
<organism evidence="3 4">
    <name type="scientific">Pseudonocardia broussonetiae</name>
    <dbReference type="NCBI Taxonomy" id="2736640"/>
    <lineage>
        <taxon>Bacteria</taxon>
        <taxon>Bacillati</taxon>
        <taxon>Actinomycetota</taxon>
        <taxon>Actinomycetes</taxon>
        <taxon>Pseudonocardiales</taxon>
        <taxon>Pseudonocardiaceae</taxon>
        <taxon>Pseudonocardia</taxon>
    </lineage>
</organism>